<evidence type="ECO:0000256" key="1">
    <source>
        <dbReference type="ARBA" id="ARBA00001541"/>
    </source>
</evidence>
<dbReference type="InterPro" id="IPR000780">
    <property type="entry name" value="CheR_MeTrfase"/>
</dbReference>
<keyword evidence="12" id="KW-1185">Reference proteome</keyword>
<dbReference type="PROSITE" id="PS50123">
    <property type="entry name" value="CHER"/>
    <property type="match status" value="1"/>
</dbReference>
<evidence type="ECO:0000259" key="10">
    <source>
        <dbReference type="PROSITE" id="PS50123"/>
    </source>
</evidence>
<organism evidence="11 12">
    <name type="scientific">Rhodoferax lacus</name>
    <dbReference type="NCBI Taxonomy" id="2184758"/>
    <lineage>
        <taxon>Bacteria</taxon>
        <taxon>Pseudomonadati</taxon>
        <taxon>Pseudomonadota</taxon>
        <taxon>Betaproteobacteria</taxon>
        <taxon>Burkholderiales</taxon>
        <taxon>Comamonadaceae</taxon>
        <taxon>Rhodoferax</taxon>
    </lineage>
</organism>
<feature type="region of interest" description="Disordered" evidence="7">
    <location>
        <begin position="1"/>
        <end position="80"/>
    </location>
</feature>
<dbReference type="OrthoDB" id="9816309at2"/>
<dbReference type="SUPFAM" id="SSF52738">
    <property type="entry name" value="Methylesterase CheB, C-terminal domain"/>
    <property type="match status" value="1"/>
</dbReference>
<proteinExistence type="predicted"/>
<dbReference type="Pfam" id="PF01739">
    <property type="entry name" value="CheR"/>
    <property type="match status" value="1"/>
</dbReference>
<dbReference type="Proteomes" id="UP000260665">
    <property type="component" value="Unassembled WGS sequence"/>
</dbReference>
<dbReference type="Gene3D" id="3.30.450.20">
    <property type="entry name" value="PAS domain"/>
    <property type="match status" value="1"/>
</dbReference>
<accession>A0A3E1R9Y0</accession>
<dbReference type="GO" id="GO:0006935">
    <property type="term" value="P:chemotaxis"/>
    <property type="evidence" value="ECO:0007669"/>
    <property type="project" value="UniProtKB-UniRule"/>
</dbReference>
<dbReference type="Pfam" id="PF01339">
    <property type="entry name" value="CheB_methylest"/>
    <property type="match status" value="1"/>
</dbReference>
<reference evidence="11 12" key="1">
    <citation type="submission" date="2018-05" db="EMBL/GenBank/DDBJ databases">
        <title>Rhodoferax soyangensis sp.nov., isolated from an oligotrophic freshwater lake.</title>
        <authorList>
            <person name="Park M."/>
        </authorList>
    </citation>
    <scope>NUCLEOTIDE SEQUENCE [LARGE SCALE GENOMIC DNA]</scope>
    <source>
        <strain evidence="11 12">IMCC26218</strain>
    </source>
</reference>
<feature type="domain" description="CheB-type methylesterase" evidence="9">
    <location>
        <begin position="74"/>
        <end position="263"/>
    </location>
</feature>
<dbReference type="Pfam" id="PF03705">
    <property type="entry name" value="CheR_N"/>
    <property type="match status" value="1"/>
</dbReference>
<evidence type="ECO:0000313" key="11">
    <source>
        <dbReference type="EMBL" id="RFO96031.1"/>
    </source>
</evidence>
<name>A0A3E1R9Y0_9BURK</name>
<dbReference type="InterPro" id="IPR036804">
    <property type="entry name" value="CheR_N_sf"/>
</dbReference>
<dbReference type="Gene3D" id="1.10.155.10">
    <property type="entry name" value="Chemotaxis receptor methyltransferase CheR, N-terminal domain"/>
    <property type="match status" value="1"/>
</dbReference>
<evidence type="ECO:0000259" key="8">
    <source>
        <dbReference type="PROSITE" id="PS50113"/>
    </source>
</evidence>
<evidence type="ECO:0000256" key="5">
    <source>
        <dbReference type="ARBA" id="ARBA00022691"/>
    </source>
</evidence>
<dbReference type="EC" id="2.1.1.80" evidence="2"/>
<dbReference type="CDD" id="cd16434">
    <property type="entry name" value="CheB-CheR_fusion"/>
    <property type="match status" value="1"/>
</dbReference>
<dbReference type="InterPro" id="IPR022642">
    <property type="entry name" value="CheR_C"/>
</dbReference>
<dbReference type="Gene3D" id="3.40.50.180">
    <property type="entry name" value="Methylesterase CheB, C-terminal domain"/>
    <property type="match status" value="1"/>
</dbReference>
<feature type="domain" description="CheR-type methyltransferase" evidence="10">
    <location>
        <begin position="278"/>
        <end position="543"/>
    </location>
</feature>
<dbReference type="InterPro" id="IPR022641">
    <property type="entry name" value="CheR_N"/>
</dbReference>
<dbReference type="SUPFAM" id="SSF55785">
    <property type="entry name" value="PYP-like sensor domain (PAS domain)"/>
    <property type="match status" value="1"/>
</dbReference>
<dbReference type="GO" id="GO:0005737">
    <property type="term" value="C:cytoplasm"/>
    <property type="evidence" value="ECO:0007669"/>
    <property type="project" value="InterPro"/>
</dbReference>
<dbReference type="InterPro" id="IPR000700">
    <property type="entry name" value="PAS-assoc_C"/>
</dbReference>
<dbReference type="AlphaFoldDB" id="A0A3E1R9Y0"/>
<dbReference type="GO" id="GO:0032259">
    <property type="term" value="P:methylation"/>
    <property type="evidence" value="ECO:0007669"/>
    <property type="project" value="UniProtKB-KW"/>
</dbReference>
<dbReference type="InterPro" id="IPR029063">
    <property type="entry name" value="SAM-dependent_MTases_sf"/>
</dbReference>
<comment type="catalytic activity">
    <reaction evidence="1">
        <text>L-glutamyl-[protein] + S-adenosyl-L-methionine = [protein]-L-glutamate 5-O-methyl ester + S-adenosyl-L-homocysteine</text>
        <dbReference type="Rhea" id="RHEA:24452"/>
        <dbReference type="Rhea" id="RHEA-COMP:10208"/>
        <dbReference type="Rhea" id="RHEA-COMP:10311"/>
        <dbReference type="ChEBI" id="CHEBI:29973"/>
        <dbReference type="ChEBI" id="CHEBI:57856"/>
        <dbReference type="ChEBI" id="CHEBI:59789"/>
        <dbReference type="ChEBI" id="CHEBI:82795"/>
        <dbReference type="EC" id="2.1.1.80"/>
    </reaction>
</comment>
<dbReference type="Pfam" id="PF13596">
    <property type="entry name" value="PAS_10"/>
    <property type="match status" value="1"/>
</dbReference>
<feature type="region of interest" description="Disordered" evidence="7">
    <location>
        <begin position="729"/>
        <end position="763"/>
    </location>
</feature>
<keyword evidence="5" id="KW-0949">S-adenosyl-L-methionine</keyword>
<keyword evidence="4" id="KW-0808">Transferase</keyword>
<evidence type="ECO:0000256" key="4">
    <source>
        <dbReference type="ARBA" id="ARBA00022679"/>
    </source>
</evidence>
<dbReference type="PANTHER" id="PTHR24422:SF27">
    <property type="entry name" value="PROTEIN-GLUTAMATE O-METHYLTRANSFERASE"/>
    <property type="match status" value="1"/>
</dbReference>
<dbReference type="PROSITE" id="PS50122">
    <property type="entry name" value="CHEB"/>
    <property type="match status" value="1"/>
</dbReference>
<gene>
    <name evidence="11" type="ORF">DIC66_15025</name>
</gene>
<comment type="caution">
    <text evidence="11">The sequence shown here is derived from an EMBL/GenBank/DDBJ whole genome shotgun (WGS) entry which is preliminary data.</text>
</comment>
<evidence type="ECO:0000313" key="12">
    <source>
        <dbReference type="Proteomes" id="UP000260665"/>
    </source>
</evidence>
<dbReference type="EMBL" id="QFZK01000010">
    <property type="protein sequence ID" value="RFO96031.1"/>
    <property type="molecule type" value="Genomic_DNA"/>
</dbReference>
<feature type="domain" description="PAC" evidence="8">
    <location>
        <begin position="859"/>
        <end position="912"/>
    </location>
</feature>
<dbReference type="PANTHER" id="PTHR24422">
    <property type="entry name" value="CHEMOTAXIS PROTEIN METHYLTRANSFERASE"/>
    <property type="match status" value="1"/>
</dbReference>
<dbReference type="GO" id="GO:0008983">
    <property type="term" value="F:protein-glutamate O-methyltransferase activity"/>
    <property type="evidence" value="ECO:0007669"/>
    <property type="project" value="UniProtKB-EC"/>
</dbReference>
<keyword evidence="6" id="KW-0378">Hydrolase</keyword>
<feature type="compositionally biased region" description="Basic and acidic residues" evidence="7">
    <location>
        <begin position="729"/>
        <end position="744"/>
    </location>
</feature>
<dbReference type="GO" id="GO:0000156">
    <property type="term" value="F:phosphorelay response regulator activity"/>
    <property type="evidence" value="ECO:0007669"/>
    <property type="project" value="InterPro"/>
</dbReference>
<evidence type="ECO:0000256" key="6">
    <source>
        <dbReference type="PROSITE-ProRule" id="PRU00050"/>
    </source>
</evidence>
<dbReference type="PRINTS" id="PR00996">
    <property type="entry name" value="CHERMTFRASE"/>
</dbReference>
<dbReference type="Gene3D" id="3.40.50.150">
    <property type="entry name" value="Vaccinia Virus protein VP39"/>
    <property type="match status" value="1"/>
</dbReference>
<keyword evidence="3" id="KW-0489">Methyltransferase</keyword>
<feature type="active site" evidence="6">
    <location>
        <position position="205"/>
    </location>
</feature>
<dbReference type="SUPFAM" id="SSF53335">
    <property type="entry name" value="S-adenosyl-L-methionine-dependent methyltransferases"/>
    <property type="match status" value="1"/>
</dbReference>
<dbReference type="SMART" id="SM00138">
    <property type="entry name" value="MeTrc"/>
    <property type="match status" value="1"/>
</dbReference>
<dbReference type="SUPFAM" id="SSF47757">
    <property type="entry name" value="Chemotaxis receptor methyltransferase CheR, N-terminal domain"/>
    <property type="match status" value="1"/>
</dbReference>
<dbReference type="InterPro" id="IPR000673">
    <property type="entry name" value="Sig_transdc_resp-reg_Me-estase"/>
</dbReference>
<feature type="active site" evidence="6">
    <location>
        <position position="113"/>
    </location>
</feature>
<evidence type="ECO:0000259" key="9">
    <source>
        <dbReference type="PROSITE" id="PS50122"/>
    </source>
</evidence>
<dbReference type="SUPFAM" id="SSF57997">
    <property type="entry name" value="Tropomyosin"/>
    <property type="match status" value="1"/>
</dbReference>
<dbReference type="InterPro" id="IPR035965">
    <property type="entry name" value="PAS-like_dom_sf"/>
</dbReference>
<feature type="compositionally biased region" description="Polar residues" evidence="7">
    <location>
        <begin position="1"/>
        <end position="13"/>
    </location>
</feature>
<dbReference type="InterPro" id="IPR035909">
    <property type="entry name" value="CheB_C"/>
</dbReference>
<evidence type="ECO:0000256" key="2">
    <source>
        <dbReference type="ARBA" id="ARBA00012534"/>
    </source>
</evidence>
<dbReference type="InterPro" id="IPR050903">
    <property type="entry name" value="Bact_Chemotaxis_MeTrfase"/>
</dbReference>
<dbReference type="GO" id="GO:0008984">
    <property type="term" value="F:protein-glutamate methylesterase activity"/>
    <property type="evidence" value="ECO:0007669"/>
    <property type="project" value="InterPro"/>
</dbReference>
<evidence type="ECO:0000256" key="7">
    <source>
        <dbReference type="SAM" id="MobiDB-lite"/>
    </source>
</evidence>
<evidence type="ECO:0000256" key="3">
    <source>
        <dbReference type="ARBA" id="ARBA00022603"/>
    </source>
</evidence>
<feature type="active site" evidence="6">
    <location>
        <position position="86"/>
    </location>
</feature>
<sequence>MARRCSTSATTVPSPAPLRWTRILTRARPPANTPTACSPWTCPRRQTHPRPKRNPLPSSSNASAGPQPPQAQPQAPSFPLVGIGASAGGLQALQLFLGGVPPASGMAFVIVQHRDPTHDGQLVEILQRSTPMPVLQAADQMLVQPDHVYVIPPDQDLSLLQGRLLLLEPMRQHGPRLPIDFFFRALAADMRARSIGVILSGTGSDGTLGLRAIREASGSVFVQDPITAAFDSMPRSAIAAGLADVVASPQELAQRVLSYRTFEPWQAKMAPEAGGGDEPDLDKVIAVLRLQTGQDFSLYKKSTVYRRVERRMALHQLPRLGDYLRFLRQNKQEASQLFKELLIGVTRFFREAEVWEQLKSDCIPALLAAMPGGGTLRAWIPACSTGEEAYTLAMVFREALDQCKPDVHYALQIFATDLDPDAIQLARTGVYPANISADVSEARLQRFFVQEDGVFRVGRDIRGMVVFSQQNVVMDPPFTNIDLLSCRNLLIYLESDLQRKLLPLFHYSLRANGILVLGNSETVGENSSLFSALPGRTRLYQRRNVATSYDPADFPPVFSRPRPGVGAAASEEPSTPQKAPELHQLTQALLLQSFAPSAVLTNARGEIVYLCGKAGMYLEPAAGKASMSLFSMAREGLSAVLNEIFPKAVREQKPIGRQAVQVAGRAGTQWVDVTVQPLLAPPTLSGMVLVVFADAAAPSARVPQPAVQDDRLSTLASEMQHVRDELRTTRDEMQASQEELKSSNEELQSTNEELQSANEELTTSKEEMQSMNEELQSLNRELTFKVGEMSQSSDDMKNLLNSTDIATLFLDDQMHVRRFTTQACGIFKLIASDVGRPITDLVTALNYADLARDAQEVLRTLVFKEVAVEGAGQRWFNVRIMPYRTQDNRIDGVVITFVDISTLKALEGTLQQALEALQAPGQPSDSRLLRAQTLLASASGGHARTFAPLPQGT</sequence>
<feature type="compositionally biased region" description="Polar residues" evidence="7">
    <location>
        <begin position="745"/>
        <end position="761"/>
    </location>
</feature>
<keyword evidence="6" id="KW-0145">Chemotaxis</keyword>
<protein>
    <recommendedName>
        <fullName evidence="2">protein-glutamate O-methyltransferase</fullName>
        <ecNumber evidence="2">2.1.1.80</ecNumber>
    </recommendedName>
</protein>
<dbReference type="PROSITE" id="PS50113">
    <property type="entry name" value="PAC"/>
    <property type="match status" value="1"/>
</dbReference>